<dbReference type="Proteomes" id="UP000203816">
    <property type="component" value="Segment"/>
</dbReference>
<name>A0A192YAK0_9CAUD</name>
<dbReference type="KEGG" id="vg:29059353"/>
<evidence type="ECO:0000313" key="1">
    <source>
        <dbReference type="EMBL" id="ANM46523.1"/>
    </source>
</evidence>
<accession>A0A192YAK0</accession>
<reference evidence="1 2" key="1">
    <citation type="submission" date="2016-04" db="EMBL/GenBank/DDBJ databases">
        <title>Comparative genomics of Morganella phages MP1 and MP2 define new clades among the T4 and T7-like Viruses.</title>
        <authorList>
            <person name="Pinto G."/>
            <person name="Oliveira A."/>
            <person name="Malgorzata L."/>
            <person name="Kropinski A."/>
            <person name="Azeredo J."/>
        </authorList>
    </citation>
    <scope>NUCLEOTIDE SEQUENCE [LARGE SCALE GENOMIC DNA]</scope>
</reference>
<proteinExistence type="predicted"/>
<sequence>MEKFFVLHGTYKLIEGKAQEFIDKCLFNVNIFDIIGYQTFTIVEIDNCGSVVKIGLGLTGKIYDINFYESDGDYVFFEKVGSLSSPTGEPEYVIARKVSDDFGINLRMEPVSFEMANNIIKILKSETNNDYWLIDSCELM</sequence>
<dbReference type="RefSeq" id="YP_009280069.1">
    <property type="nucleotide sequence ID" value="NC_031020.1"/>
</dbReference>
<protein>
    <submittedName>
        <fullName evidence="1">Uncharacterized protein</fullName>
    </submittedName>
</protein>
<evidence type="ECO:0000313" key="2">
    <source>
        <dbReference type="Proteomes" id="UP000203816"/>
    </source>
</evidence>
<keyword evidence="2" id="KW-1185">Reference proteome</keyword>
<gene>
    <name evidence="1" type="ORF">MP1_gp0211</name>
</gene>
<dbReference type="GeneID" id="29059353"/>
<organism evidence="1 2">
    <name type="scientific">Morganella phage vB_MmoM_MP1</name>
    <dbReference type="NCBI Taxonomy" id="1852628"/>
    <lineage>
        <taxon>Viruses</taxon>
        <taxon>Duplodnaviria</taxon>
        <taxon>Heunggongvirae</taxon>
        <taxon>Uroviricota</taxon>
        <taxon>Caudoviricetes</taxon>
        <taxon>Pantevenvirales</taxon>
        <taxon>Straboviridae</taxon>
        <taxon>Gualtarvirus</taxon>
        <taxon>Gualtarvirus mp1</taxon>
    </lineage>
</organism>
<dbReference type="EMBL" id="KX078569">
    <property type="protein sequence ID" value="ANM46523.1"/>
    <property type="molecule type" value="Genomic_DNA"/>
</dbReference>